<evidence type="ECO:0000256" key="2">
    <source>
        <dbReference type="ARBA" id="ARBA00001947"/>
    </source>
</evidence>
<evidence type="ECO:0000256" key="6">
    <source>
        <dbReference type="ARBA" id="ARBA00022723"/>
    </source>
</evidence>
<dbReference type="GO" id="GO:0016787">
    <property type="term" value="F:hydrolase activity"/>
    <property type="evidence" value="ECO:0007669"/>
    <property type="project" value="UniProtKB-KW"/>
</dbReference>
<evidence type="ECO:0000256" key="4">
    <source>
        <dbReference type="ARBA" id="ARBA00007353"/>
    </source>
</evidence>
<dbReference type="STRING" id="1612202.SAMN05421734_10291"/>
<dbReference type="GO" id="GO:0017061">
    <property type="term" value="F:S-methyl-5-thioadenosine phosphorylase activity"/>
    <property type="evidence" value="ECO:0007669"/>
    <property type="project" value="UniProtKB-EC"/>
</dbReference>
<keyword evidence="8" id="KW-0862">Zinc</keyword>
<comment type="catalytic activity">
    <reaction evidence="10">
        <text>adenosine + phosphate = alpha-D-ribose 1-phosphate + adenine</text>
        <dbReference type="Rhea" id="RHEA:27642"/>
        <dbReference type="ChEBI" id="CHEBI:16335"/>
        <dbReference type="ChEBI" id="CHEBI:16708"/>
        <dbReference type="ChEBI" id="CHEBI:43474"/>
        <dbReference type="ChEBI" id="CHEBI:57720"/>
        <dbReference type="EC" id="2.4.2.1"/>
    </reaction>
    <physiologicalReaction direction="left-to-right" evidence="10">
        <dbReference type="Rhea" id="RHEA:27643"/>
    </physiologicalReaction>
</comment>
<keyword evidence="6" id="KW-0479">Metal-binding</keyword>
<comment type="catalytic activity">
    <reaction evidence="11">
        <text>S-methyl-5'-thioadenosine + phosphate = 5-(methylsulfanyl)-alpha-D-ribose 1-phosphate + adenine</text>
        <dbReference type="Rhea" id="RHEA:11852"/>
        <dbReference type="ChEBI" id="CHEBI:16708"/>
        <dbReference type="ChEBI" id="CHEBI:17509"/>
        <dbReference type="ChEBI" id="CHEBI:43474"/>
        <dbReference type="ChEBI" id="CHEBI:58533"/>
        <dbReference type="EC" id="2.4.2.28"/>
    </reaction>
    <physiologicalReaction direction="left-to-right" evidence="11">
        <dbReference type="Rhea" id="RHEA:11853"/>
    </physiologicalReaction>
</comment>
<gene>
    <name evidence="13" type="ORF">SAMN05421734_10291</name>
</gene>
<name>A0A1G6H2Q7_9BACI</name>
<evidence type="ECO:0000256" key="10">
    <source>
        <dbReference type="ARBA" id="ARBA00048968"/>
    </source>
</evidence>
<evidence type="ECO:0000313" key="14">
    <source>
        <dbReference type="Proteomes" id="UP000242949"/>
    </source>
</evidence>
<comment type="catalytic activity">
    <reaction evidence="9">
        <text>adenosine + H2O + H(+) = inosine + NH4(+)</text>
        <dbReference type="Rhea" id="RHEA:24408"/>
        <dbReference type="ChEBI" id="CHEBI:15377"/>
        <dbReference type="ChEBI" id="CHEBI:15378"/>
        <dbReference type="ChEBI" id="CHEBI:16335"/>
        <dbReference type="ChEBI" id="CHEBI:17596"/>
        <dbReference type="ChEBI" id="CHEBI:28938"/>
        <dbReference type="EC" id="3.5.4.4"/>
    </reaction>
    <physiologicalReaction direction="left-to-right" evidence="9">
        <dbReference type="Rhea" id="RHEA:24409"/>
    </physiologicalReaction>
</comment>
<dbReference type="GO" id="GO:0005507">
    <property type="term" value="F:copper ion binding"/>
    <property type="evidence" value="ECO:0007669"/>
    <property type="project" value="TreeGrafter"/>
</dbReference>
<dbReference type="PANTHER" id="PTHR30616:SF2">
    <property type="entry name" value="PURINE NUCLEOSIDE PHOSPHORYLASE LACC1"/>
    <property type="match status" value="1"/>
</dbReference>
<comment type="similarity">
    <text evidence="4 12">Belongs to the purine nucleoside phosphorylase YfiH/LACC1 family.</text>
</comment>
<dbReference type="NCBIfam" id="TIGR00726">
    <property type="entry name" value="peptidoglycan editing factor PgeF"/>
    <property type="match status" value="1"/>
</dbReference>
<dbReference type="InterPro" id="IPR011324">
    <property type="entry name" value="Cytotoxic_necrot_fac-like_cat"/>
</dbReference>
<evidence type="ECO:0000256" key="8">
    <source>
        <dbReference type="ARBA" id="ARBA00022833"/>
    </source>
</evidence>
<dbReference type="Proteomes" id="UP000242949">
    <property type="component" value="Unassembled WGS sequence"/>
</dbReference>
<dbReference type="SUPFAM" id="SSF64438">
    <property type="entry name" value="CNF1/YfiH-like putative cysteine hydrolases"/>
    <property type="match status" value="1"/>
</dbReference>
<dbReference type="CDD" id="cd16833">
    <property type="entry name" value="YfiH"/>
    <property type="match status" value="1"/>
</dbReference>
<protein>
    <recommendedName>
        <fullName evidence="12">Purine nucleoside phosphorylase</fullName>
    </recommendedName>
</protein>
<evidence type="ECO:0000256" key="9">
    <source>
        <dbReference type="ARBA" id="ARBA00047989"/>
    </source>
</evidence>
<comment type="function">
    <text evidence="3">Purine nucleoside enzyme that catalyzes the phosphorolysis of adenosine and inosine nucleosides, yielding D-ribose 1-phosphate and the respective free bases, adenine and hypoxanthine. Also catalyzes the phosphorolysis of S-methyl-5'-thioadenosine into adenine and S-methyl-5-thio-alpha-D-ribose 1-phosphate. Also has adenosine deaminase activity.</text>
</comment>
<proteinExistence type="inferred from homology"/>
<evidence type="ECO:0000256" key="7">
    <source>
        <dbReference type="ARBA" id="ARBA00022801"/>
    </source>
</evidence>
<dbReference type="InterPro" id="IPR038371">
    <property type="entry name" value="Cu_polyphenol_OxRdtase_sf"/>
</dbReference>
<evidence type="ECO:0000256" key="1">
    <source>
        <dbReference type="ARBA" id="ARBA00000553"/>
    </source>
</evidence>
<dbReference type="Gene3D" id="3.60.140.10">
    <property type="entry name" value="CNF1/YfiH-like putative cysteine hydrolases"/>
    <property type="match status" value="1"/>
</dbReference>
<dbReference type="AlphaFoldDB" id="A0A1G6H2Q7"/>
<dbReference type="InterPro" id="IPR003730">
    <property type="entry name" value="Cu_polyphenol_OxRdtase"/>
</dbReference>
<accession>A0A1G6H2Q7</accession>
<evidence type="ECO:0000256" key="12">
    <source>
        <dbReference type="RuleBase" id="RU361274"/>
    </source>
</evidence>
<evidence type="ECO:0000313" key="13">
    <source>
        <dbReference type="EMBL" id="SDB87706.1"/>
    </source>
</evidence>
<sequence>MEPFKREHSSYLTIKPIHESTPLIAGITTRLNGFSKSPYDQFNMGLHVGDEKQDVLANREKLADYLEFPMKNWVISEQVHSNNVKIVTDVDKEAGVYDIDSAIKGVDGLLTHQSGILLAGFFADCVPLYFHDPVTGWIGLAHAGWKGTVSNIGGSMIRKMSEEGVNPININAVIGPSISKQRYEVNEYVYRNIPQKYHEDCLTFHKKDHALLDLKALNERLLIDMGISENNIYKSQVCTYEADDLYSHRRDQQHTGRMLGFIGRY</sequence>
<dbReference type="EMBL" id="FMYI01000002">
    <property type="protein sequence ID" value="SDB87706.1"/>
    <property type="molecule type" value="Genomic_DNA"/>
</dbReference>
<dbReference type="PANTHER" id="PTHR30616">
    <property type="entry name" value="UNCHARACTERIZED PROTEIN YFIH"/>
    <property type="match status" value="1"/>
</dbReference>
<organism evidence="13 14">
    <name type="scientific">Pelagirhabdus alkalitolerans</name>
    <dbReference type="NCBI Taxonomy" id="1612202"/>
    <lineage>
        <taxon>Bacteria</taxon>
        <taxon>Bacillati</taxon>
        <taxon>Bacillota</taxon>
        <taxon>Bacilli</taxon>
        <taxon>Bacillales</taxon>
        <taxon>Bacillaceae</taxon>
        <taxon>Pelagirhabdus</taxon>
    </lineage>
</organism>
<reference evidence="14" key="1">
    <citation type="submission" date="2016-09" db="EMBL/GenBank/DDBJ databases">
        <authorList>
            <person name="Varghese N."/>
            <person name="Submissions S."/>
        </authorList>
    </citation>
    <scope>NUCLEOTIDE SEQUENCE [LARGE SCALE GENOMIC DNA]</scope>
    <source>
        <strain evidence="14">S5</strain>
    </source>
</reference>
<keyword evidence="7" id="KW-0378">Hydrolase</keyword>
<keyword evidence="5" id="KW-0808">Transferase</keyword>
<evidence type="ECO:0000256" key="3">
    <source>
        <dbReference type="ARBA" id="ARBA00003215"/>
    </source>
</evidence>
<comment type="catalytic activity">
    <reaction evidence="1">
        <text>inosine + phosphate = alpha-D-ribose 1-phosphate + hypoxanthine</text>
        <dbReference type="Rhea" id="RHEA:27646"/>
        <dbReference type="ChEBI" id="CHEBI:17368"/>
        <dbReference type="ChEBI" id="CHEBI:17596"/>
        <dbReference type="ChEBI" id="CHEBI:43474"/>
        <dbReference type="ChEBI" id="CHEBI:57720"/>
        <dbReference type="EC" id="2.4.2.1"/>
    </reaction>
    <physiologicalReaction direction="left-to-right" evidence="1">
        <dbReference type="Rhea" id="RHEA:27647"/>
    </physiologicalReaction>
</comment>
<dbReference type="OrthoDB" id="4279at2"/>
<comment type="cofactor">
    <cofactor evidence="2">
        <name>Zn(2+)</name>
        <dbReference type="ChEBI" id="CHEBI:29105"/>
    </cofactor>
</comment>
<dbReference type="Pfam" id="PF02578">
    <property type="entry name" value="Cu-oxidase_4"/>
    <property type="match status" value="1"/>
</dbReference>
<evidence type="ECO:0000256" key="11">
    <source>
        <dbReference type="ARBA" id="ARBA00049893"/>
    </source>
</evidence>
<keyword evidence="14" id="KW-1185">Reference proteome</keyword>
<evidence type="ECO:0000256" key="5">
    <source>
        <dbReference type="ARBA" id="ARBA00022679"/>
    </source>
</evidence>